<reference evidence="2 3" key="1">
    <citation type="submission" date="2013-07" db="EMBL/GenBank/DDBJ databases">
        <title>The Genome Sequence of Kwoniella mangroviensis CBS10435.</title>
        <authorList>
            <consortium name="The Broad Institute Genome Sequencing Platform"/>
            <person name="Cuomo C."/>
            <person name="Litvintseva A."/>
            <person name="Chen Y."/>
            <person name="Heitman J."/>
            <person name="Sun S."/>
            <person name="Springer D."/>
            <person name="Dromer F."/>
            <person name="Young S.K."/>
            <person name="Zeng Q."/>
            <person name="Gargeya S."/>
            <person name="Fitzgerald M."/>
            <person name="Abouelleil A."/>
            <person name="Alvarado L."/>
            <person name="Berlin A.M."/>
            <person name="Chapman S.B."/>
            <person name="Dewar J."/>
            <person name="Goldberg J."/>
            <person name="Griggs A."/>
            <person name="Gujja S."/>
            <person name="Hansen M."/>
            <person name="Howarth C."/>
            <person name="Imamovic A."/>
            <person name="Larimer J."/>
            <person name="McCowan C."/>
            <person name="Murphy C."/>
            <person name="Pearson M."/>
            <person name="Priest M."/>
            <person name="Roberts A."/>
            <person name="Saif S."/>
            <person name="Shea T."/>
            <person name="Sykes S."/>
            <person name="Wortman J."/>
            <person name="Nusbaum C."/>
            <person name="Birren B."/>
        </authorList>
    </citation>
    <scope>NUCLEOTIDE SEQUENCE [LARGE SCALE GENOMIC DNA]</scope>
    <source>
        <strain evidence="2 3">CBS 10435</strain>
    </source>
</reference>
<dbReference type="EMBL" id="KI669459">
    <property type="protein sequence ID" value="OCF60392.1"/>
    <property type="molecule type" value="Genomic_DNA"/>
</dbReference>
<sequence>MSVAALRPTHEAGWQPAPCTVFTSPLSHTSFGPNPTSGYNESYIRPHSVSVTSGHPDDDCIANTNRNNRVSGDGYEARYGQGASISTKINVFNIERYLRNLTKNDPDSWKDPTIRDQVSQAISIDLDSKEPILKTPSFQVDLPSVQSKIYHDTRSETEAMIKSCRRQYQKSKDTKHIMRADEVSRKEISTNKSLVENWLRGEKVFDQPVKTQLNLMNMNKFLKRHKDLSSDKSYREKIQGFLLGQEAGVELSYEDSERLSDGSHYENKVVSGISKDQGKDGVREWQREKMRGIDKLTRDWYRSSGITDEQWQSELESMEKDLKAKGKLGGSSSGTNDKSSRGSGDGEGHKTKTSLSILNLDTFLENYSELAKDARIQEAVKRTLKGEQIPISFGSESIATKLNEATRQSSEVLSKFEESEDKEGMKSWQKERMGKIGKMLAKWEEQSGKSMKEWGESGSGSQSGGSSDSSGGPSASSSLPDSIDKSDLVEIELTRYNLPELLSCYTDPNRPGNSSEIQSFLYKGLPPNHPKVKKMYELISQTDQSQKIKLPSRLAKTLSSVQTRTSHDLDSLGGDQSKIKSWKHFQDLKSKAALHNWKYSHKGDDRTPLGKSTTSVPGIHRRPISDATRTAGRSDKSRIDQIDRFVSDSNSTDTVDDKQWWIMDQSLRSKYGYGKHGMKVDKEDQLRRKRSWNGVDSSGSYLDSLNKTYCTDSSTNSSPGDSDTPTARTPLISASA</sequence>
<dbReference type="Proteomes" id="UP000092583">
    <property type="component" value="Unassembled WGS sequence"/>
</dbReference>
<organism evidence="2 3">
    <name type="scientific">Kwoniella mangroviensis CBS 10435</name>
    <dbReference type="NCBI Taxonomy" id="1331196"/>
    <lineage>
        <taxon>Eukaryota</taxon>
        <taxon>Fungi</taxon>
        <taxon>Dikarya</taxon>
        <taxon>Basidiomycota</taxon>
        <taxon>Agaricomycotina</taxon>
        <taxon>Tremellomycetes</taxon>
        <taxon>Tremellales</taxon>
        <taxon>Cryptococcaceae</taxon>
        <taxon>Kwoniella</taxon>
    </lineage>
</organism>
<keyword evidence="3" id="KW-1185">Reference proteome</keyword>
<protein>
    <submittedName>
        <fullName evidence="2">Uncharacterized protein</fullName>
    </submittedName>
</protein>
<feature type="region of interest" description="Disordered" evidence="1">
    <location>
        <begin position="404"/>
        <end position="428"/>
    </location>
</feature>
<feature type="compositionally biased region" description="Low complexity" evidence="1">
    <location>
        <begin position="464"/>
        <end position="481"/>
    </location>
</feature>
<feature type="region of interest" description="Disordered" evidence="1">
    <location>
        <begin position="447"/>
        <end position="483"/>
    </location>
</feature>
<name>A0A1B9IY00_9TREE</name>
<feature type="compositionally biased region" description="Basic and acidic residues" evidence="1">
    <location>
        <begin position="338"/>
        <end position="350"/>
    </location>
</feature>
<accession>A0A1B9IY00</accession>
<feature type="region of interest" description="Disordered" evidence="1">
    <location>
        <begin position="325"/>
        <end position="351"/>
    </location>
</feature>
<dbReference type="OrthoDB" id="10486014at2759"/>
<dbReference type="AlphaFoldDB" id="A0A1B9IY00"/>
<gene>
    <name evidence="2" type="ORF">L486_00025</name>
</gene>
<feature type="compositionally biased region" description="Basic and acidic residues" evidence="1">
    <location>
        <begin position="276"/>
        <end position="286"/>
    </location>
</feature>
<evidence type="ECO:0000256" key="1">
    <source>
        <dbReference type="SAM" id="MobiDB-lite"/>
    </source>
</evidence>
<feature type="region of interest" description="Disordered" evidence="1">
    <location>
        <begin position="602"/>
        <end position="622"/>
    </location>
</feature>
<feature type="region of interest" description="Disordered" evidence="1">
    <location>
        <begin position="689"/>
        <end position="736"/>
    </location>
</feature>
<feature type="compositionally biased region" description="Polar residues" evidence="1">
    <location>
        <begin position="694"/>
        <end position="736"/>
    </location>
</feature>
<evidence type="ECO:0000313" key="2">
    <source>
        <dbReference type="EMBL" id="OCF60392.1"/>
    </source>
</evidence>
<feature type="region of interest" description="Disordered" evidence="1">
    <location>
        <begin position="255"/>
        <end position="286"/>
    </location>
</feature>
<feature type="compositionally biased region" description="Basic and acidic residues" evidence="1">
    <location>
        <begin position="255"/>
        <end position="267"/>
    </location>
</feature>
<proteinExistence type="predicted"/>
<feature type="compositionally biased region" description="Basic and acidic residues" evidence="1">
    <location>
        <begin position="414"/>
        <end position="428"/>
    </location>
</feature>
<reference evidence="3" key="2">
    <citation type="submission" date="2013-12" db="EMBL/GenBank/DDBJ databases">
        <title>Evolution of pathogenesis and genome organization in the Tremellales.</title>
        <authorList>
            <person name="Cuomo C."/>
            <person name="Litvintseva A."/>
            <person name="Heitman J."/>
            <person name="Chen Y."/>
            <person name="Sun S."/>
            <person name="Springer D."/>
            <person name="Dromer F."/>
            <person name="Young S."/>
            <person name="Zeng Q."/>
            <person name="Chapman S."/>
            <person name="Gujja S."/>
            <person name="Saif S."/>
            <person name="Birren B."/>
        </authorList>
    </citation>
    <scope>NUCLEOTIDE SEQUENCE [LARGE SCALE GENOMIC DNA]</scope>
    <source>
        <strain evidence="3">CBS 10435</strain>
    </source>
</reference>
<evidence type="ECO:0000313" key="3">
    <source>
        <dbReference type="Proteomes" id="UP000092583"/>
    </source>
</evidence>